<dbReference type="AlphaFoldDB" id="A0A7H0VHM4"/>
<evidence type="ECO:0000256" key="2">
    <source>
        <dbReference type="SAM" id="Coils"/>
    </source>
</evidence>
<keyword evidence="3" id="KW-0812">Transmembrane</keyword>
<organism evidence="4 5">
    <name type="scientific">Croceimicrobium hydrocarbonivorans</name>
    <dbReference type="NCBI Taxonomy" id="2761580"/>
    <lineage>
        <taxon>Bacteria</taxon>
        <taxon>Pseudomonadati</taxon>
        <taxon>Bacteroidota</taxon>
        <taxon>Flavobacteriia</taxon>
        <taxon>Flavobacteriales</taxon>
        <taxon>Owenweeksiaceae</taxon>
        <taxon>Croceimicrobium</taxon>
    </lineage>
</organism>
<dbReference type="PANTHER" id="PTHR13806:SF31">
    <property type="entry name" value="FLOTILLIN-LIKE PROTEIN 1-RELATED"/>
    <property type="match status" value="1"/>
</dbReference>
<protein>
    <submittedName>
        <fullName evidence="4">Flotillin family protein</fullName>
    </submittedName>
</protein>
<feature type="transmembrane region" description="Helical" evidence="3">
    <location>
        <begin position="6"/>
        <end position="26"/>
    </location>
</feature>
<dbReference type="PANTHER" id="PTHR13806">
    <property type="entry name" value="FLOTILLIN-RELATED"/>
    <property type="match status" value="1"/>
</dbReference>
<dbReference type="RefSeq" id="WP_210759748.1">
    <property type="nucleotide sequence ID" value="NZ_CP060139.1"/>
</dbReference>
<dbReference type="Proteomes" id="UP000516305">
    <property type="component" value="Chromosome"/>
</dbReference>
<gene>
    <name evidence="4" type="ORF">H4K34_05105</name>
</gene>
<reference evidence="4 5" key="1">
    <citation type="submission" date="2020-08" db="EMBL/GenBank/DDBJ databases">
        <title>Croceimicrobium hydrocarbonivorans gen. nov., sp. nov., a novel marine bacterium isolated from a bacterial consortium that degrades polyethylene terephthalate.</title>
        <authorList>
            <person name="Liu R."/>
        </authorList>
    </citation>
    <scope>NUCLEOTIDE SEQUENCE [LARGE SCALE GENOMIC DNA]</scope>
    <source>
        <strain evidence="4 5">A20-9</strain>
    </source>
</reference>
<name>A0A7H0VHM4_9FLAO</name>
<dbReference type="GO" id="GO:0005886">
    <property type="term" value="C:plasma membrane"/>
    <property type="evidence" value="ECO:0007669"/>
    <property type="project" value="TreeGrafter"/>
</dbReference>
<comment type="subcellular location">
    <subcellularLocation>
        <location evidence="1">Endomembrane system</location>
    </subcellularLocation>
</comment>
<evidence type="ECO:0000313" key="4">
    <source>
        <dbReference type="EMBL" id="QNR25222.1"/>
    </source>
</evidence>
<dbReference type="KEGG" id="chyd:H4K34_05105"/>
<dbReference type="InterPro" id="IPR036013">
    <property type="entry name" value="Band_7/SPFH_dom_sf"/>
</dbReference>
<proteinExistence type="predicted"/>
<feature type="coiled-coil region" evidence="2">
    <location>
        <begin position="309"/>
        <end position="370"/>
    </location>
</feature>
<dbReference type="EMBL" id="CP060139">
    <property type="protein sequence ID" value="QNR25222.1"/>
    <property type="molecule type" value="Genomic_DNA"/>
</dbReference>
<keyword evidence="2" id="KW-0175">Coiled coil</keyword>
<evidence type="ECO:0000256" key="1">
    <source>
        <dbReference type="ARBA" id="ARBA00004308"/>
    </source>
</evidence>
<dbReference type="SUPFAM" id="SSF117892">
    <property type="entry name" value="Band 7/SPFH domain"/>
    <property type="match status" value="1"/>
</dbReference>
<accession>A0A7H0VHM4</accession>
<evidence type="ECO:0000313" key="5">
    <source>
        <dbReference type="Proteomes" id="UP000516305"/>
    </source>
</evidence>
<dbReference type="GO" id="GO:0012505">
    <property type="term" value="C:endomembrane system"/>
    <property type="evidence" value="ECO:0007669"/>
    <property type="project" value="UniProtKB-SubCell"/>
</dbReference>
<sequence length="723" mass="80766">MDFFQTTLAVPIIMGVLLILGIIAFLSRFYHKTSQGQALVKTGVGGIKVNFNSMLVIPVLHKVEIMDISLNTITIERRGKDGLVCKDNLRADISVAFYVRVNEMQEDVKRVAQSVGCSRASSKDALRLLFDAKFSEALKTVGKKFDFVDLYNQRDEFRKEIIDIIGTDLNGYILDDAAIDFLEQTPLESLDPNNILDAEGIKKITEITAREAVKSNFILRDKEKTIKQQDVEAREAVLVLERQLAESEEKQKREVANIRAREGAEILRVNEEERLKSERARITTEEELQVAEENKLRQVIVAAKNKERTEAIENERVEKDRQLEATERERIVTLTQIEKEKAIEHERKNIQEVIRERVAIEKTVVDEEERIKDTRAYAEAERLKKVALTEAEQRAEAALVEEIKRAEAAKQSAEFNAKRMIIDAEAEQQSASQKAEAVKVLAEAEAAREAAKGMAEAQVMEAKAAAREKQGEAEASVLEDQALAEAKGIEAKSNAQAEADLRIGNAAAEVNKARGLAEAEVIRKKAEADKEKGLADAQVLFEKAQAEAEGIDRKAKAMKTFNEAGKEHEEFKLRLDKDLQIELAGINIQRDIADAQAEVLSEALKNAKIDIVGGEQVFFDKIVGAITQGKSMDRTVYNSDIFTELKGQLLDPNGKSLLQQVKEIFQDSNLKSDDIRNLSVAVFLNRLMSQTEDPVKRSNLQQMLQLAKSSGIGNNSVQDLGIL</sequence>
<dbReference type="InterPro" id="IPR027705">
    <property type="entry name" value="Flotillin_fam"/>
</dbReference>
<keyword evidence="3" id="KW-0472">Membrane</keyword>
<keyword evidence="5" id="KW-1185">Reference proteome</keyword>
<keyword evidence="3" id="KW-1133">Transmembrane helix</keyword>
<evidence type="ECO:0000256" key="3">
    <source>
        <dbReference type="SAM" id="Phobius"/>
    </source>
</evidence>